<dbReference type="EMBL" id="CP028858">
    <property type="protein sequence ID" value="AWB26707.1"/>
    <property type="molecule type" value="Genomic_DNA"/>
</dbReference>
<accession>A0A2R4WYT8</accession>
<protein>
    <submittedName>
        <fullName evidence="2">Uncharacterized protein</fullName>
    </submittedName>
</protein>
<dbReference type="SUPFAM" id="SSF51445">
    <property type="entry name" value="(Trans)glycosidases"/>
    <property type="match status" value="1"/>
</dbReference>
<dbReference type="PROSITE" id="PS51318">
    <property type="entry name" value="TAT"/>
    <property type="match status" value="1"/>
</dbReference>
<dbReference type="SUPFAM" id="SSF63446">
    <property type="entry name" value="Type I dockerin domain"/>
    <property type="match status" value="1"/>
</dbReference>
<dbReference type="Proteomes" id="UP000244727">
    <property type="component" value="Chromosome"/>
</dbReference>
<dbReference type="GeneID" id="36511391"/>
<dbReference type="KEGG" id="harc:HARCEL1_02750"/>
<proteinExistence type="predicted"/>
<dbReference type="InterPro" id="IPR006311">
    <property type="entry name" value="TAT_signal"/>
</dbReference>
<feature type="region of interest" description="Disordered" evidence="1">
    <location>
        <begin position="46"/>
        <end position="69"/>
    </location>
</feature>
<gene>
    <name evidence="2" type="ORF">HARCEL1_02750</name>
</gene>
<keyword evidence="3" id="KW-1185">Reference proteome</keyword>
<sequence length="663" mass="74303">MTPHHEDSDTVDASTPIAGRPASRRSILRATGGTAAGVLGTSLLGSASAGDPTPDHLATDGNQIVDASGSPVQLHGATLIDPLRAQRQWRGKTASEMFELATSRDWPHNLVRVPCQPQDIAATLARGDSTGTSSFIPHEDVWGPIKPGTFTADHLEEYLDRYIDPLVDAARERGVTLMLDYHREYPVFFQRLYEEKEHRGTEFWNDSWERFCLESDEYDWDWDYGMCGHRGVLWHGPDQITEIKSLPHNQKRLNDSDMLDPWFDPWCGAGDGEDLLGDEVRLFWKTVADRYGGDADRHVVFDLFNAPTGPYAGSWGTPDRASSGPHGGDWYAPEYGGNPWPYETPDVTDPDRSRPYWDLFLDRVKPWLDTIGEHAPGRLVTLGSPRWSQYTYWASEKTVTGTNGTESLSGVNAGMTNVAYTAQIHTQEYLRPLSTSVGTPAEHVPVVITEFGWDAGGGSRWLSYIGGTTAVFGDGDSDAIEQWGRPEGVPDPRTLDADEKDRLNHFGMCPEDRSECPIDDHQTEADHYPAPSEYVGFRAFFQEHPVHPIAAYFDHTWNPRFFDDMEIDDGDWELRPRSKTPGVWWQEYLVESTRPDWPEGATDPDGDALFEDLSGDGTLNFPDVNRLFQNTDSNRVQDNAEFYDFDGDGGVDMQDVLALFEMV</sequence>
<organism evidence="2 3">
    <name type="scientific">Halococcoides cellulosivorans</name>
    <dbReference type="NCBI Taxonomy" id="1679096"/>
    <lineage>
        <taxon>Archaea</taxon>
        <taxon>Methanobacteriati</taxon>
        <taxon>Methanobacteriota</taxon>
        <taxon>Stenosarchaea group</taxon>
        <taxon>Halobacteria</taxon>
        <taxon>Halobacteriales</taxon>
        <taxon>Haloarculaceae</taxon>
        <taxon>Halococcoides</taxon>
    </lineage>
</organism>
<evidence type="ECO:0000313" key="2">
    <source>
        <dbReference type="EMBL" id="AWB26707.1"/>
    </source>
</evidence>
<feature type="region of interest" description="Disordered" evidence="1">
    <location>
        <begin position="1"/>
        <end position="25"/>
    </location>
</feature>
<dbReference type="RefSeq" id="WP_108381076.1">
    <property type="nucleotide sequence ID" value="NZ_CP028858.1"/>
</dbReference>
<evidence type="ECO:0000256" key="1">
    <source>
        <dbReference type="SAM" id="MobiDB-lite"/>
    </source>
</evidence>
<dbReference type="InterPro" id="IPR036439">
    <property type="entry name" value="Dockerin_dom_sf"/>
</dbReference>
<dbReference type="GO" id="GO:0000272">
    <property type="term" value="P:polysaccharide catabolic process"/>
    <property type="evidence" value="ECO:0007669"/>
    <property type="project" value="InterPro"/>
</dbReference>
<dbReference type="AlphaFoldDB" id="A0A2R4WYT8"/>
<evidence type="ECO:0000313" key="3">
    <source>
        <dbReference type="Proteomes" id="UP000244727"/>
    </source>
</evidence>
<name>A0A2R4WYT8_9EURY</name>
<dbReference type="InterPro" id="IPR017853">
    <property type="entry name" value="GH"/>
</dbReference>
<dbReference type="Gene3D" id="3.20.20.80">
    <property type="entry name" value="Glycosidases"/>
    <property type="match status" value="2"/>
</dbReference>
<reference evidence="2 3" key="1">
    <citation type="submission" date="2018-04" db="EMBL/GenBank/DDBJ databases">
        <title>Halococcoides cellulosivorans gen. nov., sp. nov., an extremely halophilic cellulose-utilizing haloarchaeon from hypersaline lakes.</title>
        <authorList>
            <person name="Sorokin D.Y."/>
            <person name="Toshchakov S.V."/>
            <person name="Samarov N.I."/>
            <person name="Korzhenkov A."/>
            <person name="Kublanov I.V."/>
        </authorList>
    </citation>
    <scope>NUCLEOTIDE SEQUENCE [LARGE SCALE GENOMIC DNA]</scope>
    <source>
        <strain evidence="2 3">HArcel1</strain>
    </source>
</reference>